<evidence type="ECO:0000313" key="3">
    <source>
        <dbReference type="Proteomes" id="UP000283530"/>
    </source>
</evidence>
<dbReference type="AlphaFoldDB" id="A0A3S3MRX3"/>
<evidence type="ECO:0000313" key="2">
    <source>
        <dbReference type="EMBL" id="RWR88605.1"/>
    </source>
</evidence>
<dbReference type="EMBL" id="QPKB01000007">
    <property type="protein sequence ID" value="RWR88605.1"/>
    <property type="molecule type" value="Genomic_DNA"/>
</dbReference>
<reference evidence="2 3" key="1">
    <citation type="journal article" date="2019" name="Nat. Plants">
        <title>Stout camphor tree genome fills gaps in understanding of flowering plant genome evolution.</title>
        <authorList>
            <person name="Chaw S.M."/>
            <person name="Liu Y.C."/>
            <person name="Wu Y.W."/>
            <person name="Wang H.Y."/>
            <person name="Lin C.I."/>
            <person name="Wu C.S."/>
            <person name="Ke H.M."/>
            <person name="Chang L.Y."/>
            <person name="Hsu C.Y."/>
            <person name="Yang H.T."/>
            <person name="Sudianto E."/>
            <person name="Hsu M.H."/>
            <person name="Wu K.P."/>
            <person name="Wang L.N."/>
            <person name="Leebens-Mack J.H."/>
            <person name="Tsai I.J."/>
        </authorList>
    </citation>
    <scope>NUCLEOTIDE SEQUENCE [LARGE SCALE GENOMIC DNA]</scope>
    <source>
        <strain evidence="3">cv. Chaw 1501</strain>
        <tissue evidence="2">Young leaves</tissue>
    </source>
</reference>
<name>A0A3S3MRX3_9MAGN</name>
<keyword evidence="3" id="KW-1185">Reference proteome</keyword>
<organism evidence="2 3">
    <name type="scientific">Cinnamomum micranthum f. kanehirae</name>
    <dbReference type="NCBI Taxonomy" id="337451"/>
    <lineage>
        <taxon>Eukaryota</taxon>
        <taxon>Viridiplantae</taxon>
        <taxon>Streptophyta</taxon>
        <taxon>Embryophyta</taxon>
        <taxon>Tracheophyta</taxon>
        <taxon>Spermatophyta</taxon>
        <taxon>Magnoliopsida</taxon>
        <taxon>Magnoliidae</taxon>
        <taxon>Laurales</taxon>
        <taxon>Lauraceae</taxon>
        <taxon>Cinnamomum</taxon>
    </lineage>
</organism>
<comment type="caution">
    <text evidence="2">The sequence shown here is derived from an EMBL/GenBank/DDBJ whole genome shotgun (WGS) entry which is preliminary data.</text>
</comment>
<evidence type="ECO:0000256" key="1">
    <source>
        <dbReference type="SAM" id="MobiDB-lite"/>
    </source>
</evidence>
<protein>
    <submittedName>
        <fullName evidence="2">Uncharacterized protein</fullName>
    </submittedName>
</protein>
<feature type="compositionally biased region" description="Basic and acidic residues" evidence="1">
    <location>
        <begin position="1"/>
        <end position="33"/>
    </location>
</feature>
<dbReference type="Proteomes" id="UP000283530">
    <property type="component" value="Unassembled WGS sequence"/>
</dbReference>
<accession>A0A3S3MRX3</accession>
<proteinExistence type="predicted"/>
<gene>
    <name evidence="2" type="ORF">CKAN_01762900</name>
</gene>
<feature type="region of interest" description="Disordered" evidence="1">
    <location>
        <begin position="1"/>
        <end position="48"/>
    </location>
</feature>
<sequence>MREREAKRLEKEREINREREMEMERGSKGEGGWRWEPGCAPRRERERGRRQGYFGKAYGISGNLCKKSTSKNEAWQWNGGVHGLWKTYL</sequence>